<proteinExistence type="predicted"/>
<protein>
    <recommendedName>
        <fullName evidence="4">DUF3930 domain-containing protein</fullName>
    </recommendedName>
</protein>
<evidence type="ECO:0000313" key="3">
    <source>
        <dbReference type="Proteomes" id="UP000789423"/>
    </source>
</evidence>
<keyword evidence="1" id="KW-0472">Membrane</keyword>
<feature type="transmembrane region" description="Helical" evidence="1">
    <location>
        <begin position="24"/>
        <end position="45"/>
    </location>
</feature>
<accession>A0ABM8YD83</accession>
<name>A0ABM8YD83_9BACI</name>
<comment type="caution">
    <text evidence="2">The sequence shown here is derived from an EMBL/GenBank/DDBJ whole genome shotgun (WGS) entry which is preliminary data.</text>
</comment>
<dbReference type="Pfam" id="PF13067">
    <property type="entry name" value="DUF3930"/>
    <property type="match status" value="1"/>
</dbReference>
<dbReference type="Proteomes" id="UP000789423">
    <property type="component" value="Unassembled WGS sequence"/>
</dbReference>
<evidence type="ECO:0000313" key="2">
    <source>
        <dbReference type="EMBL" id="CAG9613738.1"/>
    </source>
</evidence>
<reference evidence="2 3" key="1">
    <citation type="submission" date="2021-10" db="EMBL/GenBank/DDBJ databases">
        <authorList>
            <person name="Criscuolo A."/>
        </authorList>
    </citation>
    <scope>NUCLEOTIDE SEQUENCE [LARGE SCALE GENOMIC DNA]</scope>
    <source>
        <strain evidence="3">CIP 111899</strain>
    </source>
</reference>
<evidence type="ECO:0000256" key="1">
    <source>
        <dbReference type="SAM" id="Phobius"/>
    </source>
</evidence>
<keyword evidence="1" id="KW-1133">Transmembrane helix</keyword>
<gene>
    <name evidence="2" type="ORF">BACCIP111899_02957</name>
</gene>
<evidence type="ECO:0008006" key="4">
    <source>
        <dbReference type="Google" id="ProtNLM"/>
    </source>
</evidence>
<keyword evidence="3" id="KW-1185">Reference proteome</keyword>
<keyword evidence="1" id="KW-0812">Transmembrane</keyword>
<organism evidence="2 3">
    <name type="scientific">Bacillus rhizoplanae</name>
    <dbReference type="NCBI Taxonomy" id="2880966"/>
    <lineage>
        <taxon>Bacteria</taxon>
        <taxon>Bacillati</taxon>
        <taxon>Bacillota</taxon>
        <taxon>Bacilli</taxon>
        <taxon>Bacillales</taxon>
        <taxon>Bacillaceae</taxon>
        <taxon>Bacillus</taxon>
    </lineage>
</organism>
<dbReference type="InterPro" id="IPR025172">
    <property type="entry name" value="DUF3930"/>
</dbReference>
<dbReference type="RefSeq" id="WP_230575788.1">
    <property type="nucleotide sequence ID" value="NZ_CAKJTI010000016.1"/>
</dbReference>
<dbReference type="EMBL" id="CAKJTI010000016">
    <property type="protein sequence ID" value="CAG9613738.1"/>
    <property type="molecule type" value="Genomic_DNA"/>
</dbReference>
<sequence length="51" mass="6222">MKYKEEMTHAKEEFIHDDEWVDKLISIFIIFLTIVGIPYTAYIFFQFLLSF</sequence>